<keyword evidence="1" id="KW-0489">Methyltransferase</keyword>
<organism evidence="1 2">
    <name type="scientific">Tautonia sociabilis</name>
    <dbReference type="NCBI Taxonomy" id="2080755"/>
    <lineage>
        <taxon>Bacteria</taxon>
        <taxon>Pseudomonadati</taxon>
        <taxon>Planctomycetota</taxon>
        <taxon>Planctomycetia</taxon>
        <taxon>Isosphaerales</taxon>
        <taxon>Isosphaeraceae</taxon>
        <taxon>Tautonia</taxon>
    </lineage>
</organism>
<dbReference type="PANTHER" id="PTHR43832:SF1">
    <property type="entry name" value="S-ADENOSYL-L-METHIONINE-DEPENDENT METHYLTRANSFERASES SUPERFAMILY PROTEIN"/>
    <property type="match status" value="1"/>
</dbReference>
<evidence type="ECO:0000313" key="1">
    <source>
        <dbReference type="EMBL" id="RUL84637.1"/>
    </source>
</evidence>
<dbReference type="Proteomes" id="UP000280296">
    <property type="component" value="Unassembled WGS sequence"/>
</dbReference>
<keyword evidence="2" id="KW-1185">Reference proteome</keyword>
<proteinExistence type="predicted"/>
<dbReference type="PANTHER" id="PTHR43832">
    <property type="match status" value="1"/>
</dbReference>
<name>A0A432MF84_9BACT</name>
<sequence>MNVIGLAEKGYLPDWLIRVGIRRLLAGRLQQERRRNASAQHMEEFLQLLKRSPVALATEQANAQHYERPAAFFETVLGPRLKYSCCYYADKSTTLQEAEEAMLRLTCERADLEDGMDVLDLGCGWGSLSLWVAEHFPHCRVTALSNSTGQRRFIESRAAALGLQNLRVITANIADDLGAETYDRIISVEMFEHMRNYETLLHRIASWLRPEGKLFVHMFCHCKMAYLFNTTGKNDWMARHFFTDGLMPSFDLLDHFDRDLVVRRRWQVNGQHYARTCEDWLKNLDINRDRLLVLFAQTTDCDTTPVMLQRWRIFFMACAELFGTNGGSEWFVGHYLLQPRPAATALDADLATTRTEAIAFAQDGAIQ</sequence>
<reference evidence="1 2" key="1">
    <citation type="submission" date="2018-12" db="EMBL/GenBank/DDBJ databases">
        <authorList>
            <person name="Toschakov S.V."/>
        </authorList>
    </citation>
    <scope>NUCLEOTIDE SEQUENCE [LARGE SCALE GENOMIC DNA]</scope>
    <source>
        <strain evidence="1 2">GM2012</strain>
    </source>
</reference>
<dbReference type="AlphaFoldDB" id="A0A432MF84"/>
<dbReference type="FunFam" id="3.40.50.150:FF:000554">
    <property type="entry name" value="Cation-transporting ATPase"/>
    <property type="match status" value="1"/>
</dbReference>
<dbReference type="InterPro" id="IPR029063">
    <property type="entry name" value="SAM-dependent_MTases_sf"/>
</dbReference>
<accession>A0A432MF84</accession>
<dbReference type="Pfam" id="PF02353">
    <property type="entry name" value="CMAS"/>
    <property type="match status" value="1"/>
</dbReference>
<keyword evidence="1" id="KW-0808">Transferase</keyword>
<evidence type="ECO:0000313" key="2">
    <source>
        <dbReference type="Proteomes" id="UP000280296"/>
    </source>
</evidence>
<dbReference type="CDD" id="cd02440">
    <property type="entry name" value="AdoMet_MTases"/>
    <property type="match status" value="1"/>
</dbReference>
<reference evidence="1 2" key="2">
    <citation type="submission" date="2019-01" db="EMBL/GenBank/DDBJ databases">
        <title>Tautonia sociabilis, a novel thermotolerant planctomycete of Isosphaeraceae family, isolated from a 4000 m deep subterranean habitat.</title>
        <authorList>
            <person name="Kovaleva O.L."/>
            <person name="Elcheninov A.G."/>
            <person name="Van Heerden E."/>
            <person name="Toshchakov S.V."/>
            <person name="Novikov A."/>
            <person name="Bonch-Osmolovskaya E.A."/>
            <person name="Kublanov I.V."/>
        </authorList>
    </citation>
    <scope>NUCLEOTIDE SEQUENCE [LARGE SCALE GENOMIC DNA]</scope>
    <source>
        <strain evidence="1 2">GM2012</strain>
    </source>
</reference>
<dbReference type="GO" id="GO:0032259">
    <property type="term" value="P:methylation"/>
    <property type="evidence" value="ECO:0007669"/>
    <property type="project" value="UniProtKB-KW"/>
</dbReference>
<dbReference type="GO" id="GO:0008168">
    <property type="term" value="F:methyltransferase activity"/>
    <property type="evidence" value="ECO:0007669"/>
    <property type="project" value="UniProtKB-KW"/>
</dbReference>
<gene>
    <name evidence="1" type="ORF">TsocGM_19990</name>
</gene>
<comment type="caution">
    <text evidence="1">The sequence shown here is derived from an EMBL/GenBank/DDBJ whole genome shotgun (WGS) entry which is preliminary data.</text>
</comment>
<dbReference type="RefSeq" id="WP_126727234.1">
    <property type="nucleotide sequence ID" value="NZ_RYZH01000047.1"/>
</dbReference>
<dbReference type="Gene3D" id="3.40.50.150">
    <property type="entry name" value="Vaccinia Virus protein VP39"/>
    <property type="match status" value="1"/>
</dbReference>
<dbReference type="EMBL" id="RYZH01000047">
    <property type="protein sequence ID" value="RUL84637.1"/>
    <property type="molecule type" value="Genomic_DNA"/>
</dbReference>
<dbReference type="OrthoDB" id="9782855at2"/>
<dbReference type="SUPFAM" id="SSF53335">
    <property type="entry name" value="S-adenosyl-L-methionine-dependent methyltransferases"/>
    <property type="match status" value="1"/>
</dbReference>
<protein>
    <submittedName>
        <fullName evidence="1">Class I SAM-dependent methyltransferase</fullName>
    </submittedName>
</protein>